<dbReference type="Gene3D" id="2.30.230.10">
    <property type="entry name" value="Lipovitellin, beta-sheet shell regions, chain A"/>
    <property type="match status" value="1"/>
</dbReference>
<evidence type="ECO:0000259" key="5">
    <source>
        <dbReference type="PROSITE" id="PS50026"/>
    </source>
</evidence>
<dbReference type="PROSITE" id="PS51211">
    <property type="entry name" value="VITELLOGENIN"/>
    <property type="match status" value="1"/>
</dbReference>
<keyword evidence="2" id="KW-0245">EGF-like domain</keyword>
<dbReference type="PROSITE" id="PS01187">
    <property type="entry name" value="EGF_CA"/>
    <property type="match status" value="1"/>
</dbReference>
<dbReference type="InterPro" id="IPR011055">
    <property type="entry name" value="Dup_hybrid_motif"/>
</dbReference>
<dbReference type="CDD" id="cd00054">
    <property type="entry name" value="EGF_CA"/>
    <property type="match status" value="2"/>
</dbReference>
<dbReference type="GO" id="GO:0005509">
    <property type="term" value="F:calcium ion binding"/>
    <property type="evidence" value="ECO:0007669"/>
    <property type="project" value="InterPro"/>
</dbReference>
<evidence type="ECO:0000256" key="2">
    <source>
        <dbReference type="PROSITE-ProRule" id="PRU00076"/>
    </source>
</evidence>
<feature type="region of interest" description="Disordered" evidence="3">
    <location>
        <begin position="3587"/>
        <end position="3611"/>
    </location>
</feature>
<feature type="signal peptide" evidence="4">
    <location>
        <begin position="1"/>
        <end position="35"/>
    </location>
</feature>
<accession>A0A913ZGD9</accession>
<feature type="domain" description="EGF-like" evidence="5">
    <location>
        <begin position="7247"/>
        <end position="7281"/>
    </location>
</feature>
<feature type="domain" description="EGF-like" evidence="5">
    <location>
        <begin position="7200"/>
        <end position="7245"/>
    </location>
</feature>
<dbReference type="InterPro" id="IPR001747">
    <property type="entry name" value="Vitellogenin_N"/>
</dbReference>
<dbReference type="GO" id="GO:0005319">
    <property type="term" value="F:lipid transporter activity"/>
    <property type="evidence" value="ECO:0007669"/>
    <property type="project" value="InterPro"/>
</dbReference>
<evidence type="ECO:0000259" key="6">
    <source>
        <dbReference type="PROSITE" id="PS51211"/>
    </source>
</evidence>
<dbReference type="PROSITE" id="PS00022">
    <property type="entry name" value="EGF_1"/>
    <property type="match status" value="1"/>
</dbReference>
<feature type="disulfide bond" evidence="2">
    <location>
        <begin position="7235"/>
        <end position="7244"/>
    </location>
</feature>
<reference evidence="7" key="1">
    <citation type="submission" date="2022-11" db="UniProtKB">
        <authorList>
            <consortium name="EnsemblMetazoa"/>
        </authorList>
    </citation>
    <scope>IDENTIFICATION</scope>
</reference>
<organism evidence="7 8">
    <name type="scientific">Patiria miniata</name>
    <name type="common">Bat star</name>
    <name type="synonym">Asterina miniata</name>
    <dbReference type="NCBI Taxonomy" id="46514"/>
    <lineage>
        <taxon>Eukaryota</taxon>
        <taxon>Metazoa</taxon>
        <taxon>Echinodermata</taxon>
        <taxon>Eleutherozoa</taxon>
        <taxon>Asterozoa</taxon>
        <taxon>Asteroidea</taxon>
        <taxon>Valvatacea</taxon>
        <taxon>Valvatida</taxon>
        <taxon>Asterinidae</taxon>
        <taxon>Patiria</taxon>
    </lineage>
</organism>
<dbReference type="PROSITE" id="PS01186">
    <property type="entry name" value="EGF_2"/>
    <property type="match status" value="1"/>
</dbReference>
<keyword evidence="4" id="KW-0732">Signal</keyword>
<dbReference type="RefSeq" id="XP_038050862.1">
    <property type="nucleotide sequence ID" value="XM_038194934.1"/>
</dbReference>
<dbReference type="Gene3D" id="1.25.10.20">
    <property type="entry name" value="Vitellinogen, superhelical"/>
    <property type="match status" value="1"/>
</dbReference>
<dbReference type="CDD" id="cd01099">
    <property type="entry name" value="PAN_AP_HGF"/>
    <property type="match status" value="1"/>
</dbReference>
<dbReference type="InterPro" id="IPR003034">
    <property type="entry name" value="SAP_dom"/>
</dbReference>
<dbReference type="InterPro" id="IPR000742">
    <property type="entry name" value="EGF"/>
</dbReference>
<keyword evidence="8" id="KW-1185">Reference proteome</keyword>
<dbReference type="Pfam" id="PF00024">
    <property type="entry name" value="PAN_1"/>
    <property type="match status" value="1"/>
</dbReference>
<feature type="region of interest" description="Disordered" evidence="3">
    <location>
        <begin position="7400"/>
        <end position="7429"/>
    </location>
</feature>
<dbReference type="EnsemblMetazoa" id="XM_038194934.1">
    <property type="protein sequence ID" value="XP_038050862.1"/>
    <property type="gene ID" value="LOC119724014"/>
</dbReference>
<dbReference type="SUPFAM" id="SSF49265">
    <property type="entry name" value="Fibronectin type III"/>
    <property type="match status" value="1"/>
</dbReference>
<name>A0A913ZGD9_PATMI</name>
<dbReference type="InterPro" id="IPR003609">
    <property type="entry name" value="Pan_app"/>
</dbReference>
<feature type="domain" description="Vitellogenin" evidence="6">
    <location>
        <begin position="40"/>
        <end position="584"/>
    </location>
</feature>
<dbReference type="Gene3D" id="2.70.70.10">
    <property type="entry name" value="Glucose Permease (Domain IIA)"/>
    <property type="match status" value="1"/>
</dbReference>
<dbReference type="OrthoDB" id="6153184at2759"/>
<dbReference type="InterPro" id="IPR011030">
    <property type="entry name" value="Lipovitellin_superhlx_dom"/>
</dbReference>
<evidence type="ECO:0000256" key="1">
    <source>
        <dbReference type="ARBA" id="ARBA00023157"/>
    </source>
</evidence>
<feature type="compositionally biased region" description="Basic and acidic residues" evidence="3">
    <location>
        <begin position="1224"/>
        <end position="1250"/>
    </location>
</feature>
<dbReference type="Gene3D" id="2.10.25.10">
    <property type="entry name" value="Laminin"/>
    <property type="match status" value="1"/>
</dbReference>
<dbReference type="SMART" id="SM00638">
    <property type="entry name" value="LPD_N"/>
    <property type="match status" value="1"/>
</dbReference>
<dbReference type="PANTHER" id="PTHR16897">
    <property type="entry name" value="OS10G0105400 PROTEIN"/>
    <property type="match status" value="1"/>
</dbReference>
<dbReference type="Gene3D" id="3.50.4.10">
    <property type="entry name" value="Hepatocyte Growth Factor"/>
    <property type="match status" value="1"/>
</dbReference>
<dbReference type="InterPro" id="IPR018097">
    <property type="entry name" value="EGF_Ca-bd_CS"/>
</dbReference>
<dbReference type="PROSITE" id="PS50026">
    <property type="entry name" value="EGF_3"/>
    <property type="match status" value="2"/>
</dbReference>
<dbReference type="SUPFAM" id="SSF57196">
    <property type="entry name" value="EGF/Laminin"/>
    <property type="match status" value="1"/>
</dbReference>
<dbReference type="SMART" id="SM00513">
    <property type="entry name" value="SAP"/>
    <property type="match status" value="2"/>
</dbReference>
<feature type="chain" id="PRO_5037149336" evidence="4">
    <location>
        <begin position="36"/>
        <end position="7429"/>
    </location>
</feature>
<dbReference type="InterPro" id="IPR036116">
    <property type="entry name" value="FN3_sf"/>
</dbReference>
<dbReference type="SUPFAM" id="SSF48431">
    <property type="entry name" value="Lipovitellin-phosvitin complex, superhelical domain"/>
    <property type="match status" value="1"/>
</dbReference>
<feature type="region of interest" description="Disordered" evidence="3">
    <location>
        <begin position="1222"/>
        <end position="1266"/>
    </location>
</feature>
<sequence>MVSLARGINLRLSVTMMKLALVLFISTSLISPVQSSFIRFKPDTEYIYTFHSSTDLKKVRTLHAESQIGFVLVRGFGKSNELQEIYLRVHSASVTSQDERVLLSEERDFSDWFSFDISENGAIGQVYYPRDEDDHVIWAKKGLASLLAGNLQHPPTDKMKGSGWSYDCNETGHEGHHESSYTAQMAPGNDGIIVFTKTRRTHPIPYGKSKHQKEIHYHPAMKLPLMVKILDHFDAPRESAPGFRHQHQGDEQTEEEFEFPEMQTSSEGQLTFERETYYSSPSGPPDDEDIVTDSIHLKKPLRSHVNTDMASLKEQISGNLTCMRKSALKESKQQSQCFQDLVQTLHSVPDGQKLAEIVAPMYKPPMSRRVRDKQDRLNMLDAVAAMHTDTSQSLLTDAILLSPKPNKELVERLLIASAGFIHAISEHYLENVENIVFKSHTFPKPLRDPEIQRVAVLVLGALAGHRWKAGYRAQAESIVIKIENKLGVHDPWVYEKTLTSLTEDERDDFHHDMVALIESLGNAGLHRSFPHIQSYTNHSATHPLLKRAGLHSMRDYHHDMAAGILLKSALDEDEDEHVRYEASLFYKNHPMGGHQNISKFVTPEEYSADNFSQDVASAAISLPSRRRLRRGFWDRFSFTLPSPSISWKKLLGSRLVGAEFGVTIRNELKMEIAPLSGHVGVDILDEAYATVLVGLVGFSMDIARARFCFNGYADYNLNILQEFGVERITDFAKAYDLIIGQVVGNIRRAVDVVVKLFNGEISIAQLFDDFVQSLENIPTSVTNLRSVAMQAVFRLSQFDPDQMPASFKGVISVVNKATQLFSDIKTDVMEFYQAVSEAITVTLPWAAEQIWKSIVSVSDSIGGLLKSPLEAIGAIFKGVLNIKTSVTEILNAKKEIEEANFFKEGQRPYWFDLPKVLGGILRELLEHLRNIRRDLSVWVSEIDSSSDPVKKLTGGAFDSHTLRGRVRDEIESIFEDLMDPIQPLQNLLGPFFELHNLVFGSVDALKEAYQTLKEGYQKSQALVMKLFGPKAHERFPRKFREPGSGACASGGFYPTDSAGHYENQGVDLEIPPGAKLVAPYSGVLYKSAGKPNQVTLQAGGGAFRDIKIIIDNVEPNRTISETKGVHVIAGTVIGTVGFSATCRSSNYIHLSMTKSKPNRLASLLDGALDDDVSVADLAAKEGYVDPGNYLGKRPLKTPKWTQVCDDFKIVWLGMVVKEGTVLGNDKDGETKDTSPEREPPPDTTTDRPDPTKLPPKRTPSFGLVMSPDNTQQTREALGFPEPKLASGSPFKNFTLRNLKIGSILAFARKLGLEETADALLTLVKTIVKLVGDRPCVLPESLSNDMLRIELQQRRLSSQGDRETLLKRYRQPEDRCPLLQVSLPKNVYCKIDNSCLGVECCMNVKLFMVSFAFKAFMRFDPCEFQFVLGVNSWNYTLHILDAKFGKELNFPVPFDIPFADDMELSLRFTIEKSRTQLLVSMSVAICPKTGDAACLPSIHVLKDSAVPVPFCHPNGTITWPDIDIEEYFNRATMRKLLKDTGEELLQAGTEVALNYVLNELGIPKEFLSDKKPCLAPTSMSHLQLIAALEGRQLAITGTRMELEARLSQDDRSCQFSTLPVFPPELAKVAYCSLSENCLRLDCCLELNIEELKFRRSFKTFVEVDACDFTFYIAFQHLQYKKLLLSYEWGKSQQQSIGPITLKYSINKLESEKTFEIDFGASICQGADDCIFDVDIIQDYRVPIPVCNSNFSFSLPGGNNLKDFLDQVGPNAGQEAVNVFLEFIGLRDKINDGQCDTGALALQDEEVCTEVSLQSLPSGVTCELSPRCLGVRCCAELDLKITVLSVNMWLILDPCEFTLSMGFGKWSLTSTIFDYHWGTQEELKIGKAVTLIYTIDKLTEDKVFVLDLALSLCLPDSDCDSPSIDILKRTRVPIPLCNQNATLPGNGTVRGFLQMVGRNAADSAVDAILEHLGLSEYISRVPCVRPQVTQDGWNRICPRDVRLPRLPRNLICTLPEKCLGFDCCLELPIPGITPVSTQVAFIFDPCNYRLSMSLGSWSRDLNIFSYHWGQREVVTIGKSVTLSMVIDKSDAEESFLIDLDISICIDSDCTTTPVLQDFLVPIPFCNLNASFELPGDGSFAGLARNLAGNVGELAIQAGLQKLGIQQFVSNQQCDMEIIVPIENRCPLLGLPSPSSLLTCSVDDRCLGLTCCASLDLVFTQLSTTAYALLDPCEFQLSVGLGSWSKNLKLFEYDCGVDKVLDISESVYISYNVDKLTEEFLIDLSVTLCIDGTCRPIHLLQASHVPIPICNSNTTFSLPGGGTISGYLDSLAGQVTDAAVDLVLDFLGLKAFLSRDRCNLPQALHGGSDDCPVQFQDALSCRIGSRCTSFHCCLNLDLKVTQISSKAWFIIDPCDYTLSVGLERWFFNVSLFSYEWGTENRFKIGNTISVRFSIDKLDPAKAYEVDLVFSLLIDGITTNFTIMADQRIPIPLCNANFSLALPGDGSVRGFMMELGDNVGQAAIQRVLRRLNLQDVVTGRTCLLPSDQVTNCPMISLPFLENVVQCAIDDRCLGIQCCIHLDFVITEFMLSAKIQVDPCNFRLYVAFENWELNITLFSYIWGKVETVNIGNAVMLSYSIEKPTDRTVFSVTLNLMLCIDDTCTMTSVLDHVWVPIPLCIINATSFPLPGDGTVEGFIRELGGRIGNSAIDLVLEKFGLTQYLQSPSCDIGVPGSLRSTCPSVDVAHLPDFLSCTVSDCLGIRCCLEMDLKITTRSVSAWVILDPCNFTLSVGFEKWERSVTLFHYPLGDVMEEVVNGFLRVRWRVDKITKDKQFEIDLSLVLCFDEVCDTWTVFAGSRLPIPLCNTEDTFTLPGDGTVSGFLNYLGGNIGQFAVDAALRHLNLTSFLTGKACTYHRQDACARSTGLLGNCTLIGDSCTELRCCLDLDLKIADVSATAWFKFDPCDFTFSLGLEKWSFHGSIFSYQWGKEITVSVASGMNLRYSINKRNDTNMFEVSMTLEYCIDELCTEIDVQHVIPVPVCNPGFSNYSLSVDGFIETVSGQVIQGASLALLSRLGIGPDFFNSRQCVNPNGPQSYGNCPNMQLPSNLTSLAHCGILNTCFGVQCCLDVNLGPLHHPFSASMVIDPCLGQLTLQFDNWQYSKSLSHLDFNNSHEITIGNFVMLRYTLELTDGNIATSLSINACIDDRCTGNIIVLDGAGSPLPLCYPNGTISWNSIPGITYTSQLGSADAGVEAVAQALGLPSRLVSASSCPSVIQPSQTRDCPHLPPQPIFLSGGVCHYSDTCLGVECCLAVDLGIISRTLRAWLIVDPCDFKLRVGFENWSYNVTFISYRWGMATSERLSDAVLLSFTVDKTADNRNFLLSLSLQLCIDGVCAPDIVILQDFTAPIPFCHPNGTLEWAQELDGDIGDYASGLVVNRLGVSVDVLLPQPCRGPPEQITPSTTGCSSLALPSSVGPYCSLDQSCLGVGCCLNLDLGIVQRSFSVWMKLDPCARTFSFGFEKWTHVEMLSIQLMQTHSFEKNLGVLKIRYLLEHPHNTIYDVDLDISLCWQGVCDEPIVILRDAMFSGSHCADQQVGGSSTRRKRRSVGDLANESAEGMDSMNDVTANTIDKARAYFKTILSGNSTSYSAEDNAITKLQPEKVVKPRLAESGTASRRSMGLLFFGNEDGTPFTMRRRRTDMSLSAKIGKDSLFGLRLTPGADSGTWQGDSIIGGGLTQKGLDALGGRIANMTIGELEAMLDLQNIDPFTVGQLSKDLRAVFRTFIDEFIDVIISGKGGDIFKQFDIVLSGKIPFPRRHAPFLSAGWGMSVGGFISLGFNIGAGGFGYLEIPVHVGIVSMKTTGGITPTVGAYASAGVSIGFILYGELELIADVLRTRFPIVAEITFSKFPLDVGLKMDVEMIPLIIRLRALVTLKIPLLGKFTLFKHDIWRYQVPTIRSNIFDIHNTDPDKSPPEIENYSTPIGHAKRSVTGRSVCGVEQVPGLDYTEPAFQLEIAAADDKSLVTFFYQVGTAPGGSDVFSKTEFGGPSVIIPQMLLGGHPLYFTVYAMNNGGGTATATCSLPTFDVTLPTGRITPDFTSTSHPYILRAAAVVYDDSVILMQKEGVGFGPETWGDQIVPWNTIDITERQHLGLSNNDFDYFTAAKKGRLVSKPKSTITRRNPNFCARDCLALPETKCLSINYNYADFTCELLEEIEGHGVEVHEYGLFTHYERLGVGHAVEFNHESLQLVHNNLYYFNIELLNYVGYENIISSVGILADFTPPEPGLIVNGTRDEVVHEACVEFTPEEWERRCIEDTPLNNHRYITDGPGSMTVFNGYQELTDLHYTRSNTFIAANWEGFHDNETGIHGYTWSIGHDVCDDDVSMHVDPHAHLFDESEWTHQGLVVSVKLPDGAYYMTVRALNKVEFGGPMALTVCHSTPLIIDNTPPIIYSILDITYDSSMGRIGMKVNATDPDSHLFEYHLAAGRTPRDISLRDWEAHGLAEQLFMDFKIPNGIPCLVKVRAVNRVDLRTTEHADQPILVDDTSPIAGDLYDGPYAHQDLEFTKNRNKICANWYNWRDPESGIFSHLWAVGTQPGLSNVVDFTKVSGREHSACSGYVTLQHGETYYSTLTAFHGGYDKLNVSASSNGVTVDLTPPMQGDVYDGLRPGHNDLAFSSRPATVEAQWEGFSDPDSGIDDYQVTVYRKHAESFTNSFEVIHKADSVGSETSSIEWHHFHLHHKDQVYVNLRTINRAFNHIDTPTNGFLVDLTPPVLRTLGDGLDVGQDADFQSNFDSLAVHWDYFDEESGIEAFELAIYELRHGNKHKIFPMGQHSTGFKLISDTTARSHVQGGLTLRPGARYVTRVKARNHAKLDVSHETSGIKVDPSPPMMRYVRGGNFDGGVEELFKGYLYQNSRTTIQASWLAVDGQSGIKTYWVAVGTAQNFELIKPFTPMGPKSSGVLLDLHLQLTDPSTCSDETVTEGCQPVYYLCVKSENGAGAFSDVICSSPIRVVDEDQTGYVTDGPSMQQDQDAQQERTTVTIFFNGFESQVHGISQYEWAVGTTPGGEDIQPLTSDGIVPGSNANVPGLAGIGKAQSPLPLQHGVTYYSTLRAITNADKVLESTSNGFTVDITPPDIMMTDLGLHDAIVDLSYDGGVNLYQSNSDSIDAIWDVTEEESDIMASYFYMGQYPGSGDIFPVTSTKKFYIPSALISPAEIGSPNILSVEAVNSVGLRRIIHATSVTVDNSPPSVGQVQCPAFIHANSALLCRWSDFLDAESGIDHVGFLVGTAKGQSDVFQSGDLPGYFTHYSVRDLNLIHNKVYYATVKAFNAVNQSTMAFSGPIEIDDTPPSYGLVVELSGVYSYNFSDPIDLPEWDCTNDEECLSLDGECVESITQLQILWQPFSDEDTLITKYEVALGTTPGGSQIKPFYEVSKDQTSELITNIDLSSVRRVYSTVRGYNEAGLTSTAVSNGIYVSRLSAGLPALRPFQVKDGVIDNQSADKDFQTRMREMSASWDFSGDPCPIKHYEWAIYRIDDKEIQPMTNVHERTSDTNTDIEMTDGETYYTLVRATNALGLAVTVRSDGITVKLDPLIPGQVYDGLLVGFDLTYQKETDTISASWKGFGGGRQHLHVEHTGNAEVIKDQLTEQTVDYYEAAVGTDRRYPKTRDNVVPFTYVGQNTTVTFTNLNLLALDSIYYVTVRAHSASFSTAEVTSTGINVGMDSTVHGSEVGVPKFLNSVSEVQLVWDEFQSTLPILLYYVGVGESSPSSVQPEDIDCRDILLGTRQALATFSERAMSFVGKDTYADVKGLNLTHEGSYFVTVVGMNEGGQCNSSTSYFSVDITPPVKGRLRVGPFYDMPVAYTDSAESVSVVWEDFRDDESGIKSFNLRIVQAASCHVRDDNNLRVVPNQDWLALSPDTWEFTFVDLTLEKNHPYYVQLLAVNHAGDNLQALVGPIFVDSSEPTAGLVVDGVDFKMDVTDSGDRSQVQGTILHLPNPAGPPCPMRDIPFTDPKWSAMDFKGLWNMNREHWDLEYQSQQVFASDESLTLKLERDTRGPRMLSGACVTNAQIVRGSEYEFDLIAAQSDLHSVTSILFWDGPDGTIGEFNFDGRENWQEGICQCCYQQPFNQSMCPQCDCLNFLGISDSVDNSTSGNTTSMRPLTTSGEFIMATDNIREAEVSDENGTSVMTTSSSPWTIRKVDENGDSVPDDESGRWTSQRACGFQLYPNGGASQAVLWCRYLDDAWPVTSQPVDLDFDPSVEERHYSIHFKVMPFDADEDEWSFEVYVDGKLLSSLTGIPVLSSSTKLILHVFNRDSYVAELQDPFNPPSVTATLTNLRMPPDQGNLCRYGAPFRAGTSPVSRYFAGIGSVAGATDVVAFKEVARPCVPCINLCDQYQCDPSCTLDAVPITFTITNLTLQRLELLNVMLDNDTNATTPSSQEDKGSLPFFLTVKSFLGNGKTVVASSNGFYVDDTPAQLDLFFHVDLNVNQYQPTSFQSSNSTISVLWRFSDMESLVKEHYWAIGTSKGATDLQDFVNVGLNQTATNSDLVGLLHHNTTYYVTLKAINGAGLETMVECDGVTVLLEEPAADDANATSLFSKKFQEEVYPPGVEKSEDATKTGTSWSKPKDESIVRYEYCVSSSAELSDDIVPCMVVGGNSSGSVAIENGMINVRAGEREERFNITDFQAPNNANQVDVTKKAAKFNMEPGKLLHTRMKMCNAATLCVTVSAGTSTVLGDSDMVTTSTNGTDLVLTSPTRKRRRKRSIDNHFDFTVATKGGLHQGGSLILGLLDVNRTNQEFTSAAALDYKPYITNPLYTIQYTSRVLRNRIRFVYEPTFYITSLGQTELRGPLMINVTLSTPRNWTEAKPRLIYWDRDNSEWRDAAKTCSDVDRITYLDDGNKVNVEVCSTWAPASSSSEPGRKRRSVREESFPSDTAYFSHETQFALAEVLDAIPNTPPAIINLVETMFMNEDAGTLVYTFQASDAEDDILVFELGSNKDVQGTTTITESGEFSYTPCADCHGTVTLQITVKEIKTLTEREPLSTNASFTIEVRPINDIPVLYSALNGQVVGNGRIDLLTVEQNTLSNVAYKDLRAELGAYDVDSDDNLTIIIQPPTYGTLTLTEEVKTVPSTQKCSEPSGDREGPVIPCGLKLPHEKEDMSWTTLTFTYTPNPNYHGKDSFLVLADDRSGAKSQLLEVQIAVLVNPCINDGVCRGPVEDPDCSSPARSSGFESYSCHCEPGWVGDVCEIDYDECQSTPCEYPYICYDHLNGFECACPLSDPLCDGLNWSWRAKPRERVVSTLHHWADELHQTANDQGGGGQRLTQRPRQGREGDSDAWATQDLRTSCPGLRPGEATPASPYSEETTRQLAVTGYKSHPIGVGNGVPRVSCDGGRNHCVPLVGYRPPQAGQPPASKVSTRQRPSASLGAWGLV</sequence>
<dbReference type="GeneID" id="119724014"/>
<feature type="region of interest" description="Disordered" evidence="3">
    <location>
        <begin position="240"/>
        <end position="268"/>
    </location>
</feature>
<protein>
    <submittedName>
        <fullName evidence="7">Uncharacterized protein</fullName>
    </submittedName>
</protein>
<comment type="caution">
    <text evidence="2">Lacks conserved residue(s) required for the propagation of feature annotation.</text>
</comment>
<evidence type="ECO:0000256" key="4">
    <source>
        <dbReference type="SAM" id="SignalP"/>
    </source>
</evidence>
<feature type="region of interest" description="Disordered" evidence="3">
    <location>
        <begin position="7308"/>
        <end position="7362"/>
    </location>
</feature>
<evidence type="ECO:0000313" key="7">
    <source>
        <dbReference type="EnsemblMetazoa" id="XP_038050862.1"/>
    </source>
</evidence>
<dbReference type="InterPro" id="IPR015816">
    <property type="entry name" value="Vitellinogen_b-sht_N"/>
</dbReference>
<evidence type="ECO:0000256" key="3">
    <source>
        <dbReference type="SAM" id="MobiDB-lite"/>
    </source>
</evidence>
<dbReference type="PANTHER" id="PTHR16897:SF2">
    <property type="entry name" value="OS03G0226600 PROTEIN"/>
    <property type="match status" value="1"/>
</dbReference>
<keyword evidence="1 2" id="KW-1015">Disulfide bond</keyword>
<dbReference type="Pfam" id="PF01347">
    <property type="entry name" value="Vitellogenin_N"/>
    <property type="match status" value="1"/>
</dbReference>
<dbReference type="Proteomes" id="UP000887568">
    <property type="component" value="Unplaced"/>
</dbReference>
<evidence type="ECO:0000313" key="8">
    <source>
        <dbReference type="Proteomes" id="UP000887568"/>
    </source>
</evidence>
<proteinExistence type="predicted"/>
<dbReference type="PROSITE" id="PS00010">
    <property type="entry name" value="ASX_HYDROXYL"/>
    <property type="match status" value="1"/>
</dbReference>
<dbReference type="InterPro" id="IPR000152">
    <property type="entry name" value="EGF-type_Asp/Asn_hydroxyl_site"/>
</dbReference>